<proteinExistence type="inferred from homology"/>
<comment type="cofactor">
    <cofactor evidence="2">
        <name>Fe(2+)</name>
        <dbReference type="ChEBI" id="CHEBI:29033"/>
    </cofactor>
    <text evidence="2">Binds 1 Fe(2+) ion.</text>
</comment>
<dbReference type="GO" id="GO:0046872">
    <property type="term" value="F:metal ion binding"/>
    <property type="evidence" value="ECO:0007669"/>
    <property type="project" value="UniProtKB-KW"/>
</dbReference>
<dbReference type="PIRSF" id="PIRSF004749">
    <property type="entry name" value="Pep_def"/>
    <property type="match status" value="1"/>
</dbReference>
<evidence type="ECO:0000313" key="4">
    <source>
        <dbReference type="Proteomes" id="UP000752292"/>
    </source>
</evidence>
<dbReference type="HAMAP" id="MF_00163">
    <property type="entry name" value="Pep_deformylase"/>
    <property type="match status" value="1"/>
</dbReference>
<dbReference type="EMBL" id="JACQRX010000218">
    <property type="protein sequence ID" value="MBI4251805.1"/>
    <property type="molecule type" value="Genomic_DNA"/>
</dbReference>
<keyword evidence="2" id="KW-0648">Protein biosynthesis</keyword>
<feature type="binding site" evidence="2">
    <location>
        <position position="135"/>
    </location>
    <ligand>
        <name>Fe cation</name>
        <dbReference type="ChEBI" id="CHEBI:24875"/>
    </ligand>
</feature>
<dbReference type="PRINTS" id="PR01576">
    <property type="entry name" value="PDEFORMYLASE"/>
</dbReference>
<dbReference type="Pfam" id="PF01327">
    <property type="entry name" value="Pep_deformylase"/>
    <property type="match status" value="1"/>
</dbReference>
<organism evidence="3 4">
    <name type="scientific">Tectimicrobiota bacterium</name>
    <dbReference type="NCBI Taxonomy" id="2528274"/>
    <lineage>
        <taxon>Bacteria</taxon>
        <taxon>Pseudomonadati</taxon>
        <taxon>Nitrospinota/Tectimicrobiota group</taxon>
        <taxon>Candidatus Tectimicrobiota</taxon>
    </lineage>
</organism>
<evidence type="ECO:0000256" key="2">
    <source>
        <dbReference type="HAMAP-Rule" id="MF_00163"/>
    </source>
</evidence>
<dbReference type="InterPro" id="IPR023635">
    <property type="entry name" value="Peptide_deformylase"/>
</dbReference>
<dbReference type="EC" id="3.5.1.88" evidence="2"/>
<dbReference type="InterPro" id="IPR036821">
    <property type="entry name" value="Peptide_deformylase_sf"/>
</dbReference>
<comment type="function">
    <text evidence="2">Removes the formyl group from the N-terminal Met of newly synthesized proteins. Requires at least a dipeptide for an efficient rate of reaction. N-terminal L-methionine is a prerequisite for activity but the enzyme has broad specificity at other positions.</text>
</comment>
<dbReference type="NCBIfam" id="NF001159">
    <property type="entry name" value="PRK00150.1-3"/>
    <property type="match status" value="1"/>
</dbReference>
<accession>A0A932ZUL4</accession>
<comment type="caution">
    <text evidence="3">The sequence shown here is derived from an EMBL/GenBank/DDBJ whole genome shotgun (WGS) entry which is preliminary data.</text>
</comment>
<evidence type="ECO:0000313" key="3">
    <source>
        <dbReference type="EMBL" id="MBI4251805.1"/>
    </source>
</evidence>
<comment type="similarity">
    <text evidence="1 2">Belongs to the polypeptide deformylase family.</text>
</comment>
<name>A0A932ZUL4_UNCTE</name>
<sequence>MAVLPIRVYPDPALRKRCRPAEGAGPAVGGLAGDMIETLRAAPGVGLAAPQVGGEVRLIVVDLSLGADPGQLHVLVNPETLSAEGEQMEEEGCLSLPGVLERVRRAMRVRVRALNLRGEEILLDGEGVLARVLQHEMDHLDGKLLFDHLSRPKRDALKRRLKKRSRAAS</sequence>
<keyword evidence="2" id="KW-0408">Iron</keyword>
<keyword evidence="2 3" id="KW-0378">Hydrolase</keyword>
<feature type="binding site" evidence="2">
    <location>
        <position position="93"/>
    </location>
    <ligand>
        <name>Fe cation</name>
        <dbReference type="ChEBI" id="CHEBI:24875"/>
    </ligand>
</feature>
<dbReference type="Gene3D" id="3.90.45.10">
    <property type="entry name" value="Peptide deformylase"/>
    <property type="match status" value="1"/>
</dbReference>
<dbReference type="AlphaFoldDB" id="A0A932ZUL4"/>
<dbReference type="Proteomes" id="UP000752292">
    <property type="component" value="Unassembled WGS sequence"/>
</dbReference>
<dbReference type="PANTHER" id="PTHR10458">
    <property type="entry name" value="PEPTIDE DEFORMYLASE"/>
    <property type="match status" value="1"/>
</dbReference>
<feature type="active site" evidence="2">
    <location>
        <position position="136"/>
    </location>
</feature>
<dbReference type="CDD" id="cd00487">
    <property type="entry name" value="Pep_deformylase"/>
    <property type="match status" value="1"/>
</dbReference>
<dbReference type="GO" id="GO:0042586">
    <property type="term" value="F:peptide deformylase activity"/>
    <property type="evidence" value="ECO:0007669"/>
    <property type="project" value="UniProtKB-UniRule"/>
</dbReference>
<dbReference type="NCBIfam" id="TIGR00079">
    <property type="entry name" value="pept_deformyl"/>
    <property type="match status" value="1"/>
</dbReference>
<protein>
    <recommendedName>
        <fullName evidence="2">Peptide deformylase</fullName>
        <shortName evidence="2">PDF</shortName>
        <ecNumber evidence="2">3.5.1.88</ecNumber>
    </recommendedName>
    <alternativeName>
        <fullName evidence="2">Polypeptide deformylase</fullName>
    </alternativeName>
</protein>
<dbReference type="PANTHER" id="PTHR10458:SF22">
    <property type="entry name" value="PEPTIDE DEFORMYLASE"/>
    <property type="match status" value="1"/>
</dbReference>
<keyword evidence="2" id="KW-0479">Metal-binding</keyword>
<dbReference type="GO" id="GO:0006412">
    <property type="term" value="P:translation"/>
    <property type="evidence" value="ECO:0007669"/>
    <property type="project" value="UniProtKB-UniRule"/>
</dbReference>
<dbReference type="SUPFAM" id="SSF56420">
    <property type="entry name" value="Peptide deformylase"/>
    <property type="match status" value="1"/>
</dbReference>
<comment type="catalytic activity">
    <reaction evidence="2">
        <text>N-terminal N-formyl-L-methionyl-[peptide] + H2O = N-terminal L-methionyl-[peptide] + formate</text>
        <dbReference type="Rhea" id="RHEA:24420"/>
        <dbReference type="Rhea" id="RHEA-COMP:10639"/>
        <dbReference type="Rhea" id="RHEA-COMP:10640"/>
        <dbReference type="ChEBI" id="CHEBI:15377"/>
        <dbReference type="ChEBI" id="CHEBI:15740"/>
        <dbReference type="ChEBI" id="CHEBI:49298"/>
        <dbReference type="ChEBI" id="CHEBI:64731"/>
        <dbReference type="EC" id="3.5.1.88"/>
    </reaction>
</comment>
<reference evidence="3" key="1">
    <citation type="submission" date="2020-07" db="EMBL/GenBank/DDBJ databases">
        <title>Huge and variable diversity of episymbiotic CPR bacteria and DPANN archaea in groundwater ecosystems.</title>
        <authorList>
            <person name="He C.Y."/>
            <person name="Keren R."/>
            <person name="Whittaker M."/>
            <person name="Farag I.F."/>
            <person name="Doudna J."/>
            <person name="Cate J.H.D."/>
            <person name="Banfield J.F."/>
        </authorList>
    </citation>
    <scope>NUCLEOTIDE SEQUENCE</scope>
    <source>
        <strain evidence="3">NC_groundwater_1370_Ag_S-0.2um_69_93</strain>
    </source>
</reference>
<gene>
    <name evidence="2 3" type="primary">def</name>
    <name evidence="3" type="ORF">HY618_05035</name>
</gene>
<feature type="binding site" evidence="2">
    <location>
        <position position="139"/>
    </location>
    <ligand>
        <name>Fe cation</name>
        <dbReference type="ChEBI" id="CHEBI:24875"/>
    </ligand>
</feature>
<evidence type="ECO:0000256" key="1">
    <source>
        <dbReference type="ARBA" id="ARBA00010759"/>
    </source>
</evidence>